<protein>
    <recommendedName>
        <fullName evidence="4">Secreted protein</fullName>
    </recommendedName>
</protein>
<proteinExistence type="predicted"/>
<gene>
    <name evidence="2" type="ORF">WICPIJ_009720</name>
</gene>
<evidence type="ECO:0000256" key="1">
    <source>
        <dbReference type="SAM" id="SignalP"/>
    </source>
</evidence>
<evidence type="ECO:0008006" key="4">
    <source>
        <dbReference type="Google" id="ProtNLM"/>
    </source>
</evidence>
<name>A0A9P8PJU4_WICPI</name>
<feature type="chain" id="PRO_5040428569" description="Secreted protein" evidence="1">
    <location>
        <begin position="21"/>
        <end position="75"/>
    </location>
</feature>
<evidence type="ECO:0000313" key="3">
    <source>
        <dbReference type="Proteomes" id="UP000774326"/>
    </source>
</evidence>
<reference evidence="2" key="1">
    <citation type="journal article" date="2021" name="Open Biol.">
        <title>Shared evolutionary footprints suggest mitochondrial oxidative damage underlies multiple complex I losses in fungi.</title>
        <authorList>
            <person name="Schikora-Tamarit M.A."/>
            <person name="Marcet-Houben M."/>
            <person name="Nosek J."/>
            <person name="Gabaldon T."/>
        </authorList>
    </citation>
    <scope>NUCLEOTIDE SEQUENCE</scope>
    <source>
        <strain evidence="2">CBS2887</strain>
    </source>
</reference>
<evidence type="ECO:0000313" key="2">
    <source>
        <dbReference type="EMBL" id="KAH3673603.1"/>
    </source>
</evidence>
<keyword evidence="3" id="KW-1185">Reference proteome</keyword>
<organism evidence="2 3">
    <name type="scientific">Wickerhamomyces pijperi</name>
    <name type="common">Yeast</name>
    <name type="synonym">Pichia pijperi</name>
    <dbReference type="NCBI Taxonomy" id="599730"/>
    <lineage>
        <taxon>Eukaryota</taxon>
        <taxon>Fungi</taxon>
        <taxon>Dikarya</taxon>
        <taxon>Ascomycota</taxon>
        <taxon>Saccharomycotina</taxon>
        <taxon>Saccharomycetes</taxon>
        <taxon>Phaffomycetales</taxon>
        <taxon>Wickerhamomycetaceae</taxon>
        <taxon>Wickerhamomyces</taxon>
    </lineage>
</organism>
<dbReference type="Proteomes" id="UP000774326">
    <property type="component" value="Unassembled WGS sequence"/>
</dbReference>
<reference evidence="2" key="2">
    <citation type="submission" date="2021-01" db="EMBL/GenBank/DDBJ databases">
        <authorList>
            <person name="Schikora-Tamarit M.A."/>
        </authorList>
    </citation>
    <scope>NUCLEOTIDE SEQUENCE</scope>
    <source>
        <strain evidence="2">CBS2887</strain>
    </source>
</reference>
<dbReference type="EMBL" id="JAEUBG010005612">
    <property type="protein sequence ID" value="KAH3673603.1"/>
    <property type="molecule type" value="Genomic_DNA"/>
</dbReference>
<comment type="caution">
    <text evidence="2">The sequence shown here is derived from an EMBL/GenBank/DDBJ whole genome shotgun (WGS) entry which is preliminary data.</text>
</comment>
<keyword evidence="1" id="KW-0732">Signal</keyword>
<feature type="signal peptide" evidence="1">
    <location>
        <begin position="1"/>
        <end position="20"/>
    </location>
</feature>
<dbReference type="AlphaFoldDB" id="A0A9P8PJU4"/>
<accession>A0A9P8PJU4</accession>
<sequence>MSLFFSFLATASAKISPILAFNLSNCSSFNSDSISISPSSELVDLFKSSVSLIKLEITVAINLSLSSEFKFGFTR</sequence>